<dbReference type="EMBL" id="LN890280">
    <property type="protein sequence ID" value="CUR52047.1"/>
    <property type="molecule type" value="Genomic_DNA"/>
</dbReference>
<dbReference type="InterPro" id="IPR043502">
    <property type="entry name" value="DNA/RNA_pol_sf"/>
</dbReference>
<sequence>MNFFPSSNVKSLDNIRVRKQNRNPNNLSILPSIIAVDTETDDGNIFLIAVSNGNYLDHPNITFENVAKFLLKYEGKLIFFYNLGYDAECILKLLPEHDLKSYKWKRELRFSYHGYKIHYIDRKKLTISKGHHSVNCYDIAQYYEGKPLLDAYLENIKKPLDPQYLSMKEKRDVFSLHYYSRHKNAVREYCILDCTLTKELAENWTRIFYETYGFYPANWISSGYLAEKVLINNGIIIPLFNEIEYQVQDIARSAFCGGRFELIQRGYIGYCCLYDINSAYPHALSTLPDITNGRWVSSKKINPKSELGFFHILADVSNIVKICPFPFRKKNGTICYPCGKFETYVTLDELKAVENDPRIRYTILESYQFIPNKNCGYPFKDFIEEQYYSRMKLKKEKNPLERAIKIILNSIYGKTVQTKPHNTMGNLFNQVIGSYITGFARAELYKFVRKYNLENDVVAFATDSIAVRKKIPNLHSEKLGEMKLDKEGHDVIFLSNGFYKFNEIWKKRGIGYDNEKKQEIEHEGTKVDKDGMLYIKVKTTRNTHIKSGILFNMLKKVGKIEVYEKKINLNSDKKRFWLSELKSLNDGSFCDSVSMPIDLVGKLVSKEDLEFYDDERYEPESDL</sequence>
<dbReference type="Gene3D" id="3.90.1600.10">
    <property type="entry name" value="Palm domain of DNA polymerase"/>
    <property type="match status" value="1"/>
</dbReference>
<dbReference type="SUPFAM" id="SSF56672">
    <property type="entry name" value="DNA/RNA polymerases"/>
    <property type="match status" value="1"/>
</dbReference>
<reference evidence="2" key="1">
    <citation type="submission" date="2015-10" db="EMBL/GenBank/DDBJ databases">
        <authorList>
            <person name="Lehtovirta-Morley L.E."/>
            <person name="Vieille C."/>
        </authorList>
    </citation>
    <scope>NUCLEOTIDE SEQUENCE [LARGE SCALE GENOMIC DNA]</scope>
</reference>
<name>A0A128A404_9ARCH</name>
<protein>
    <submittedName>
        <fullName evidence="1">Type B DNA polymerase</fullName>
    </submittedName>
</protein>
<dbReference type="KEGG" id="ndv:NDEV_1282"/>
<dbReference type="InterPro" id="IPR023211">
    <property type="entry name" value="DNA_pol_palm_dom_sf"/>
</dbReference>
<evidence type="ECO:0000313" key="2">
    <source>
        <dbReference type="Proteomes" id="UP000196239"/>
    </source>
</evidence>
<dbReference type="Proteomes" id="UP000196239">
    <property type="component" value="Chromosome 1"/>
</dbReference>
<proteinExistence type="predicted"/>
<gene>
    <name evidence="1" type="ORF">NDEV_1282</name>
</gene>
<evidence type="ECO:0000313" key="1">
    <source>
        <dbReference type="EMBL" id="CUR52047.1"/>
    </source>
</evidence>
<accession>A0A128A404</accession>
<dbReference type="AlphaFoldDB" id="A0A128A404"/>
<keyword evidence="2" id="KW-1185">Reference proteome</keyword>
<organism evidence="1 2">
    <name type="scientific">Nitrosotalea devaniterrae</name>
    <dbReference type="NCBI Taxonomy" id="1078905"/>
    <lineage>
        <taxon>Archaea</taxon>
        <taxon>Nitrososphaerota</taxon>
        <taxon>Nitrososphaeria</taxon>
        <taxon>Nitrosotaleales</taxon>
        <taxon>Nitrosotaleaceae</taxon>
        <taxon>Nitrosotalea</taxon>
    </lineage>
</organism>